<dbReference type="PANTHER" id="PTHR36113">
    <property type="entry name" value="LYASE, PUTATIVE-RELATED-RELATED"/>
    <property type="match status" value="1"/>
</dbReference>
<dbReference type="InterPro" id="IPR029068">
    <property type="entry name" value="Glyas_Bleomycin-R_OHBP_Dase"/>
</dbReference>
<name>A0A1H0AQH3_9BACL</name>
<evidence type="ECO:0000256" key="1">
    <source>
        <dbReference type="ARBA" id="ARBA00022723"/>
    </source>
</evidence>
<dbReference type="RefSeq" id="WP_425284720.1">
    <property type="nucleotide sequence ID" value="NZ_FNHW01000003.1"/>
</dbReference>
<dbReference type="InterPro" id="IPR004360">
    <property type="entry name" value="Glyas_Fos-R_dOase_dom"/>
</dbReference>
<keyword evidence="1" id="KW-0479">Metal-binding</keyword>
<organism evidence="3 4">
    <name type="scientific">Fictibacillus solisalsi</name>
    <dbReference type="NCBI Taxonomy" id="459525"/>
    <lineage>
        <taxon>Bacteria</taxon>
        <taxon>Bacillati</taxon>
        <taxon>Bacillota</taxon>
        <taxon>Bacilli</taxon>
        <taxon>Bacillales</taxon>
        <taxon>Fictibacillaceae</taxon>
        <taxon>Fictibacillus</taxon>
    </lineage>
</organism>
<accession>A0A1H0AQH3</accession>
<dbReference type="SUPFAM" id="SSF54593">
    <property type="entry name" value="Glyoxalase/Bleomycin resistance protein/Dihydroxybiphenyl dioxygenase"/>
    <property type="match status" value="1"/>
</dbReference>
<dbReference type="AlphaFoldDB" id="A0A1H0AQH3"/>
<dbReference type="EMBL" id="FNHW01000003">
    <property type="protein sequence ID" value="SDN35778.1"/>
    <property type="molecule type" value="Genomic_DNA"/>
</dbReference>
<protein>
    <submittedName>
        <fullName evidence="3">Metallothiol transferase</fullName>
    </submittedName>
</protein>
<dbReference type="GO" id="GO:0046872">
    <property type="term" value="F:metal ion binding"/>
    <property type="evidence" value="ECO:0007669"/>
    <property type="project" value="UniProtKB-KW"/>
</dbReference>
<dbReference type="PROSITE" id="PS51819">
    <property type="entry name" value="VOC"/>
    <property type="match status" value="1"/>
</dbReference>
<evidence type="ECO:0000313" key="4">
    <source>
        <dbReference type="Proteomes" id="UP000199544"/>
    </source>
</evidence>
<dbReference type="Pfam" id="PF00903">
    <property type="entry name" value="Glyoxalase"/>
    <property type="match status" value="1"/>
</dbReference>
<dbReference type="InterPro" id="IPR051332">
    <property type="entry name" value="Fosfomycin_Res_Enzymes"/>
</dbReference>
<keyword evidence="3" id="KW-0808">Transferase</keyword>
<reference evidence="4" key="1">
    <citation type="submission" date="2016-10" db="EMBL/GenBank/DDBJ databases">
        <authorList>
            <person name="Varghese N."/>
            <person name="Submissions S."/>
        </authorList>
    </citation>
    <scope>NUCLEOTIDE SEQUENCE [LARGE SCALE GENOMIC DNA]</scope>
    <source>
        <strain evidence="4">CGMCC 1.6854</strain>
    </source>
</reference>
<dbReference type="PANTHER" id="PTHR36113:SF6">
    <property type="entry name" value="FOSFOMYCIN RESISTANCE PROTEIN FOSX"/>
    <property type="match status" value="1"/>
</dbReference>
<keyword evidence="4" id="KW-1185">Reference proteome</keyword>
<evidence type="ECO:0000259" key="2">
    <source>
        <dbReference type="PROSITE" id="PS51819"/>
    </source>
</evidence>
<sequence>MIPIQGINHLTLTVSSLTRSLSFYIDVLGAVLIHRGRTDAYIECGPVWICLLERGEANRAEAGKAGMDHVAFTISDSDFDQAVETLKASSVSIIRGPVTRGDGRCVNFLDPDGIQLELNTGSLAGRMKIWN</sequence>
<dbReference type="GO" id="GO:0016740">
    <property type="term" value="F:transferase activity"/>
    <property type="evidence" value="ECO:0007669"/>
    <property type="project" value="UniProtKB-KW"/>
</dbReference>
<evidence type="ECO:0000313" key="3">
    <source>
        <dbReference type="EMBL" id="SDN35778.1"/>
    </source>
</evidence>
<feature type="domain" description="VOC" evidence="2">
    <location>
        <begin position="6"/>
        <end position="121"/>
    </location>
</feature>
<dbReference type="STRING" id="459525.SAMN04488137_4151"/>
<dbReference type="InterPro" id="IPR037523">
    <property type="entry name" value="VOC_core"/>
</dbReference>
<dbReference type="Gene3D" id="3.10.180.10">
    <property type="entry name" value="2,3-Dihydroxybiphenyl 1,2-Dioxygenase, domain 1"/>
    <property type="match status" value="1"/>
</dbReference>
<proteinExistence type="predicted"/>
<dbReference type="Proteomes" id="UP000199544">
    <property type="component" value="Unassembled WGS sequence"/>
</dbReference>
<gene>
    <name evidence="3" type="ORF">SAMN04488137_4151</name>
</gene>